<evidence type="ECO:0000256" key="1">
    <source>
        <dbReference type="ARBA" id="ARBA00008791"/>
    </source>
</evidence>
<dbReference type="CDD" id="cd00293">
    <property type="entry name" value="USP-like"/>
    <property type="match status" value="1"/>
</dbReference>
<proteinExistence type="inferred from homology"/>
<accession>A0ABZ0HV69</accession>
<organism evidence="3 4">
    <name type="scientific">Methylocapsa polymorpha</name>
    <dbReference type="NCBI Taxonomy" id="3080828"/>
    <lineage>
        <taxon>Bacteria</taxon>
        <taxon>Pseudomonadati</taxon>
        <taxon>Pseudomonadota</taxon>
        <taxon>Alphaproteobacteria</taxon>
        <taxon>Hyphomicrobiales</taxon>
        <taxon>Beijerinckiaceae</taxon>
        <taxon>Methylocapsa</taxon>
    </lineage>
</organism>
<comment type="similarity">
    <text evidence="1">Belongs to the universal stress protein A family.</text>
</comment>
<evidence type="ECO:0000313" key="4">
    <source>
        <dbReference type="Proteomes" id="UP001626536"/>
    </source>
</evidence>
<dbReference type="PANTHER" id="PTHR46268">
    <property type="entry name" value="STRESS RESPONSE PROTEIN NHAX"/>
    <property type="match status" value="1"/>
</dbReference>
<evidence type="ECO:0000259" key="2">
    <source>
        <dbReference type="Pfam" id="PF00582"/>
    </source>
</evidence>
<dbReference type="Pfam" id="PF00582">
    <property type="entry name" value="Usp"/>
    <property type="match status" value="1"/>
</dbReference>
<protein>
    <submittedName>
        <fullName evidence="3">Universal stress protein</fullName>
    </submittedName>
</protein>
<evidence type="ECO:0000313" key="3">
    <source>
        <dbReference type="EMBL" id="WOJ90240.1"/>
    </source>
</evidence>
<gene>
    <name evidence="3" type="ORF">RZS28_02760</name>
</gene>
<sequence length="275" mass="30393">MSYKTLLVHLDLDQKNDARLKIAGDLAERFQAGVIGVAARSQTIPLYFTEGFVTDELIEQDRADIETRLKSAEEQFRAGLAGRTAHIEWRSALTQPTSYVAEQSRAADLIIIGAHQADESLDPLRQLIPSDLVTFAGRPVLVVPQEAEPLTAKRILVAWKDTRESRRAVFDALPLLSKCEKAIVAEIDESKDPSAAHARVDDVIAWLERHGVKASGIVQGAIERTSDELNALARQEEADLIVAGAYGHSRFREWILGGVTRDLITRTPRCSLLSH</sequence>
<dbReference type="SUPFAM" id="SSF52402">
    <property type="entry name" value="Adenine nucleotide alpha hydrolases-like"/>
    <property type="match status" value="2"/>
</dbReference>
<feature type="domain" description="UspA" evidence="2">
    <location>
        <begin position="153"/>
        <end position="268"/>
    </location>
</feature>
<dbReference type="Proteomes" id="UP001626536">
    <property type="component" value="Chromosome"/>
</dbReference>
<name>A0ABZ0HV69_9HYPH</name>
<dbReference type="Gene3D" id="3.40.50.12370">
    <property type="match status" value="1"/>
</dbReference>
<dbReference type="EMBL" id="CP136862">
    <property type="protein sequence ID" value="WOJ90240.1"/>
    <property type="molecule type" value="Genomic_DNA"/>
</dbReference>
<dbReference type="RefSeq" id="WP_407339687.1">
    <property type="nucleotide sequence ID" value="NZ_CP136862.1"/>
</dbReference>
<keyword evidence="4" id="KW-1185">Reference proteome</keyword>
<reference evidence="3 4" key="1">
    <citation type="submission" date="2023-10" db="EMBL/GenBank/DDBJ databases">
        <title>Novel methanotroph of the genus Methylocapsa from a subarctic wetland.</title>
        <authorList>
            <person name="Belova S.E."/>
            <person name="Oshkin I.Y."/>
            <person name="Miroshnikov K."/>
            <person name="Dedysh S.N."/>
        </authorList>
    </citation>
    <scope>NUCLEOTIDE SEQUENCE [LARGE SCALE GENOMIC DNA]</scope>
    <source>
        <strain evidence="3 4">RX1</strain>
    </source>
</reference>
<dbReference type="InterPro" id="IPR006016">
    <property type="entry name" value="UspA"/>
</dbReference>
<dbReference type="PANTHER" id="PTHR46268:SF15">
    <property type="entry name" value="UNIVERSAL STRESS PROTEIN HP_0031"/>
    <property type="match status" value="1"/>
</dbReference>